<dbReference type="EMBL" id="JAHJDP010000087">
    <property type="protein sequence ID" value="MBU2692284.1"/>
    <property type="molecule type" value="Genomic_DNA"/>
</dbReference>
<dbReference type="InterPro" id="IPR005358">
    <property type="entry name" value="Puta_zinc/iron-chelating_dom"/>
</dbReference>
<organism evidence="1 2">
    <name type="scientific">Eiseniibacteriota bacterium</name>
    <dbReference type="NCBI Taxonomy" id="2212470"/>
    <lineage>
        <taxon>Bacteria</taxon>
        <taxon>Candidatus Eiseniibacteriota</taxon>
    </lineage>
</organism>
<sequence length="161" mass="18779">MSTKAQKKDTGVWYKDGLQFTCTRCGKCCQDREDPTFVFLEEDDIQRLSECMNISPKQVLQRYCQWSGEDGYTLKRKPGSCIFFDECIGCRVYPARPLQCRTWPFWPWNMRQENWNDAVKFCPGCNKGEKHNAREIETTAKMMLGRRGEGSLWPGEISLPK</sequence>
<dbReference type="AlphaFoldDB" id="A0A948S1T8"/>
<dbReference type="PANTHER" id="PTHR35866">
    <property type="entry name" value="PUTATIVE-RELATED"/>
    <property type="match status" value="1"/>
</dbReference>
<evidence type="ECO:0000313" key="1">
    <source>
        <dbReference type="EMBL" id="MBU2692284.1"/>
    </source>
</evidence>
<protein>
    <submittedName>
        <fullName evidence="1">YkgJ family cysteine cluster protein</fullName>
    </submittedName>
</protein>
<dbReference type="Proteomes" id="UP000777784">
    <property type="component" value="Unassembled WGS sequence"/>
</dbReference>
<accession>A0A948S1T8</accession>
<evidence type="ECO:0000313" key="2">
    <source>
        <dbReference type="Proteomes" id="UP000777784"/>
    </source>
</evidence>
<dbReference type="PANTHER" id="PTHR35866:SF1">
    <property type="entry name" value="YKGJ FAMILY CYSTEINE CLUSTER PROTEIN"/>
    <property type="match status" value="1"/>
</dbReference>
<comment type="caution">
    <text evidence="1">The sequence shown here is derived from an EMBL/GenBank/DDBJ whole genome shotgun (WGS) entry which is preliminary data.</text>
</comment>
<reference evidence="1" key="1">
    <citation type="submission" date="2021-05" db="EMBL/GenBank/DDBJ databases">
        <title>Energy efficiency and biological interactions define the core microbiome of deep oligotrophic groundwater.</title>
        <authorList>
            <person name="Mehrshad M."/>
            <person name="Lopez-Fernandez M."/>
            <person name="Bell E."/>
            <person name="Bernier-Latmani R."/>
            <person name="Bertilsson S."/>
            <person name="Dopson M."/>
        </authorList>
    </citation>
    <scope>NUCLEOTIDE SEQUENCE</scope>
    <source>
        <strain evidence="1">Modern_marine.mb.64</strain>
    </source>
</reference>
<gene>
    <name evidence="1" type="ORF">KJ970_15280</name>
</gene>
<dbReference type="Pfam" id="PF03692">
    <property type="entry name" value="CxxCxxCC"/>
    <property type="match status" value="1"/>
</dbReference>
<name>A0A948S1T8_UNCEI</name>
<proteinExistence type="predicted"/>